<sequence length="470" mass="51459">MSTTTGQIIYKAFAPTLKMMICITIGYVLTKRGIFAPSNAKGNVGLPALVFASMISAFTPENIKAFGPLVLVGCVYTVAGWIFAYIIRDLFYVPPDFQYGIFVMGACSNWGNLPTAVVQTVAKSAPFDPTSDIELGVAYVSLIPQLCAWDFREENLRKGPPPPLKQRWKLRLERMKRLVHPRKEEDASEEEKVESPSHPDTQTKRRSSSDHGEDGEEPTDLVYRGRPGVAGANIARKKSRASSFHSMMESTRPIPATAPLEASGIAEPCVTSPPTQNNQLLPVVSAHGGEAYNYHHPVTPPPSVHEPTLLQKLISIVKGFFMPLTIAIVLGIVCSVVQPIKALFVDVDGWSGTRIPNAPDGNPPLSFITDTASFLGGMTIPAGLILLGASFARLKIPRKWSDMPIAAITAMTIAKSGSHFHLFSANSLSDHHSRYRSFHGRRFTRSLRHVPTAGQNITIYHDANPFHVKR</sequence>
<reference evidence="7" key="1">
    <citation type="submission" date="2017-08" db="EMBL/GenBank/DDBJ databases">
        <authorList>
            <person name="Cuomo C."/>
            <person name="Billmyre B."/>
            <person name="Heitman J."/>
        </authorList>
    </citation>
    <scope>NUCLEOTIDE SEQUENCE</scope>
    <source>
        <strain evidence="7">CBS 12478</strain>
    </source>
</reference>
<dbReference type="PANTHER" id="PTHR31274:SF1">
    <property type="entry name" value="AGL149CP"/>
    <property type="match status" value="1"/>
</dbReference>
<dbReference type="GO" id="GO:0016020">
    <property type="term" value="C:membrane"/>
    <property type="evidence" value="ECO:0007669"/>
    <property type="project" value="UniProtKB-SubCell"/>
</dbReference>
<name>A0AAJ8LQY3_9TREE</name>
<feature type="transmembrane region" description="Helical" evidence="6">
    <location>
        <begin position="65"/>
        <end position="87"/>
    </location>
</feature>
<evidence type="ECO:0000313" key="8">
    <source>
        <dbReference type="Proteomes" id="UP000322225"/>
    </source>
</evidence>
<accession>A0AAJ8LQY3</accession>
<comment type="subcellular location">
    <subcellularLocation>
        <location evidence="1">Membrane</location>
        <topology evidence="1">Multi-pass membrane protein</topology>
    </subcellularLocation>
</comment>
<evidence type="ECO:0000256" key="3">
    <source>
        <dbReference type="ARBA" id="ARBA00022989"/>
    </source>
</evidence>
<dbReference type="Proteomes" id="UP000322225">
    <property type="component" value="Chromosome 11"/>
</dbReference>
<dbReference type="GO" id="GO:0055085">
    <property type="term" value="P:transmembrane transport"/>
    <property type="evidence" value="ECO:0007669"/>
    <property type="project" value="InterPro"/>
</dbReference>
<reference evidence="7" key="2">
    <citation type="submission" date="2024-01" db="EMBL/GenBank/DDBJ databases">
        <title>Comparative genomics of Cryptococcus and Kwoniella reveals pathogenesis evolution and contrasting modes of karyotype evolution via chromosome fusion or intercentromeric recombination.</title>
        <authorList>
            <person name="Coelho M.A."/>
            <person name="David-Palma M."/>
            <person name="Shea T."/>
            <person name="Bowers K."/>
            <person name="McGinley-Smith S."/>
            <person name="Mohammad A.W."/>
            <person name="Gnirke A."/>
            <person name="Yurkov A.M."/>
            <person name="Nowrousian M."/>
            <person name="Sun S."/>
            <person name="Cuomo C.A."/>
            <person name="Heitman J."/>
        </authorList>
    </citation>
    <scope>NUCLEOTIDE SEQUENCE</scope>
    <source>
        <strain evidence="7">CBS 12478</strain>
    </source>
</reference>
<dbReference type="GeneID" id="43589081"/>
<dbReference type="EMBL" id="CP144061">
    <property type="protein sequence ID" value="WWD21690.1"/>
    <property type="molecule type" value="Genomic_DNA"/>
</dbReference>
<evidence type="ECO:0000256" key="5">
    <source>
        <dbReference type="SAM" id="MobiDB-lite"/>
    </source>
</evidence>
<keyword evidence="3 6" id="KW-1133">Transmembrane helix</keyword>
<dbReference type="PANTHER" id="PTHR31274">
    <property type="entry name" value="PROTEIN ECM3"/>
    <property type="match status" value="1"/>
</dbReference>
<dbReference type="AlphaFoldDB" id="A0AAJ8LQY3"/>
<evidence type="ECO:0000256" key="2">
    <source>
        <dbReference type="ARBA" id="ARBA00022692"/>
    </source>
</evidence>
<keyword evidence="8" id="KW-1185">Reference proteome</keyword>
<dbReference type="InterPro" id="IPR040254">
    <property type="entry name" value="Ecm3-like"/>
</dbReference>
<protein>
    <recommendedName>
        <fullName evidence="9">Auxin efflux carrier</fullName>
    </recommendedName>
</protein>
<dbReference type="Pfam" id="PF03547">
    <property type="entry name" value="Mem_trans"/>
    <property type="match status" value="1"/>
</dbReference>
<feature type="transmembrane region" description="Helical" evidence="6">
    <location>
        <begin position="372"/>
        <end position="394"/>
    </location>
</feature>
<keyword evidence="2 6" id="KW-0812">Transmembrane</keyword>
<gene>
    <name evidence="7" type="ORF">CI109_106176</name>
</gene>
<evidence type="ECO:0000256" key="1">
    <source>
        <dbReference type="ARBA" id="ARBA00004141"/>
    </source>
</evidence>
<evidence type="ECO:0000256" key="6">
    <source>
        <dbReference type="SAM" id="Phobius"/>
    </source>
</evidence>
<feature type="compositionally biased region" description="Basic and acidic residues" evidence="5">
    <location>
        <begin position="193"/>
        <end position="212"/>
    </location>
</feature>
<keyword evidence="4 6" id="KW-0472">Membrane</keyword>
<dbReference type="RefSeq" id="XP_065823857.1">
    <property type="nucleotide sequence ID" value="XM_065967785.1"/>
</dbReference>
<feature type="region of interest" description="Disordered" evidence="5">
    <location>
        <begin position="179"/>
        <end position="225"/>
    </location>
</feature>
<feature type="transmembrane region" description="Helical" evidence="6">
    <location>
        <begin position="320"/>
        <end position="340"/>
    </location>
</feature>
<proteinExistence type="predicted"/>
<organism evidence="7 8">
    <name type="scientific">Kwoniella shandongensis</name>
    <dbReference type="NCBI Taxonomy" id="1734106"/>
    <lineage>
        <taxon>Eukaryota</taxon>
        <taxon>Fungi</taxon>
        <taxon>Dikarya</taxon>
        <taxon>Basidiomycota</taxon>
        <taxon>Agaricomycotina</taxon>
        <taxon>Tremellomycetes</taxon>
        <taxon>Tremellales</taxon>
        <taxon>Cryptococcaceae</taxon>
        <taxon>Kwoniella</taxon>
    </lineage>
</organism>
<evidence type="ECO:0000313" key="7">
    <source>
        <dbReference type="EMBL" id="WWD21690.1"/>
    </source>
</evidence>
<dbReference type="KEGG" id="ksn:43589081"/>
<feature type="transmembrane region" description="Helical" evidence="6">
    <location>
        <begin position="12"/>
        <end position="30"/>
    </location>
</feature>
<evidence type="ECO:0000256" key="4">
    <source>
        <dbReference type="ARBA" id="ARBA00023136"/>
    </source>
</evidence>
<evidence type="ECO:0008006" key="9">
    <source>
        <dbReference type="Google" id="ProtNLM"/>
    </source>
</evidence>
<dbReference type="InterPro" id="IPR004776">
    <property type="entry name" value="Mem_transp_PIN-like"/>
</dbReference>